<dbReference type="AlphaFoldDB" id="X1ECV8"/>
<feature type="non-terminal residue" evidence="1">
    <location>
        <position position="184"/>
    </location>
</feature>
<protein>
    <submittedName>
        <fullName evidence="1">Uncharacterized protein</fullName>
    </submittedName>
</protein>
<gene>
    <name evidence="1" type="ORF">S01H4_55388</name>
</gene>
<organism evidence="1">
    <name type="scientific">marine sediment metagenome</name>
    <dbReference type="NCBI Taxonomy" id="412755"/>
    <lineage>
        <taxon>unclassified sequences</taxon>
        <taxon>metagenomes</taxon>
        <taxon>ecological metagenomes</taxon>
    </lineage>
</organism>
<sequence>MTPSANTFAISRLLQSLGVKGGQQPGLDAEAYTPVLVMGDFSKTMASEPLEARGLIGSTINSGADRVVQLQLHAIAPGGVIIETFQIMNITGTTLETIFVNILDESHQEDNYADVIDIGGRPARSVVSFGQALPYTAEPMAMVFGGLGGSYASSLALNQRIYVPPGKFLFLQNGDDGADAMFFI</sequence>
<reference evidence="1" key="1">
    <citation type="journal article" date="2014" name="Front. Microbiol.">
        <title>High frequency of phylogenetically diverse reductive dehalogenase-homologous genes in deep subseafloor sedimentary metagenomes.</title>
        <authorList>
            <person name="Kawai M."/>
            <person name="Futagami T."/>
            <person name="Toyoda A."/>
            <person name="Takaki Y."/>
            <person name="Nishi S."/>
            <person name="Hori S."/>
            <person name="Arai W."/>
            <person name="Tsubouchi T."/>
            <person name="Morono Y."/>
            <person name="Uchiyama I."/>
            <person name="Ito T."/>
            <person name="Fujiyama A."/>
            <person name="Inagaki F."/>
            <person name="Takami H."/>
        </authorList>
    </citation>
    <scope>NUCLEOTIDE SEQUENCE</scope>
    <source>
        <strain evidence="1">Expedition CK06-06</strain>
    </source>
</reference>
<evidence type="ECO:0000313" key="1">
    <source>
        <dbReference type="EMBL" id="GAH18200.1"/>
    </source>
</evidence>
<accession>X1ECV8</accession>
<comment type="caution">
    <text evidence="1">The sequence shown here is derived from an EMBL/GenBank/DDBJ whole genome shotgun (WGS) entry which is preliminary data.</text>
</comment>
<proteinExistence type="predicted"/>
<dbReference type="EMBL" id="BART01031962">
    <property type="protein sequence ID" value="GAH18200.1"/>
    <property type="molecule type" value="Genomic_DNA"/>
</dbReference>
<name>X1ECV8_9ZZZZ</name>